<evidence type="ECO:0000256" key="1">
    <source>
        <dbReference type="ARBA" id="ARBA00007692"/>
    </source>
</evidence>
<protein>
    <submittedName>
        <fullName evidence="4">Uncharacterized protein</fullName>
    </submittedName>
</protein>
<reference evidence="4 5" key="1">
    <citation type="submission" date="2024-01" db="EMBL/GenBank/DDBJ databases">
        <title>The complete chloroplast genome sequence of Lithospermum erythrorhizon: insights into the phylogenetic relationship among Boraginaceae species and the maternal lineages of purple gromwells.</title>
        <authorList>
            <person name="Okada T."/>
            <person name="Watanabe K."/>
        </authorList>
    </citation>
    <scope>NUCLEOTIDE SEQUENCE [LARGE SCALE GENOMIC DNA]</scope>
</reference>
<dbReference type="Proteomes" id="UP001454036">
    <property type="component" value="Unassembled WGS sequence"/>
</dbReference>
<keyword evidence="5" id="KW-1185">Reference proteome</keyword>
<evidence type="ECO:0000256" key="2">
    <source>
        <dbReference type="ARBA" id="ARBA00022472"/>
    </source>
</evidence>
<dbReference type="InterPro" id="IPR038538">
    <property type="entry name" value="MTERF_sf"/>
</dbReference>
<keyword evidence="2" id="KW-0806">Transcription termination</keyword>
<dbReference type="FunFam" id="1.25.70.10:FF:000001">
    <property type="entry name" value="Mitochondrial transcription termination factor-like"/>
    <property type="match status" value="1"/>
</dbReference>
<keyword evidence="2" id="KW-0804">Transcription</keyword>
<proteinExistence type="inferred from homology"/>
<keyword evidence="3" id="KW-0809">Transit peptide</keyword>
<dbReference type="GO" id="GO:0006353">
    <property type="term" value="P:DNA-templated transcription termination"/>
    <property type="evidence" value="ECO:0007669"/>
    <property type="project" value="UniProtKB-KW"/>
</dbReference>
<organism evidence="4 5">
    <name type="scientific">Lithospermum erythrorhizon</name>
    <name type="common">Purple gromwell</name>
    <name type="synonym">Lithospermum officinale var. erythrorhizon</name>
    <dbReference type="NCBI Taxonomy" id="34254"/>
    <lineage>
        <taxon>Eukaryota</taxon>
        <taxon>Viridiplantae</taxon>
        <taxon>Streptophyta</taxon>
        <taxon>Embryophyta</taxon>
        <taxon>Tracheophyta</taxon>
        <taxon>Spermatophyta</taxon>
        <taxon>Magnoliopsida</taxon>
        <taxon>eudicotyledons</taxon>
        <taxon>Gunneridae</taxon>
        <taxon>Pentapetalae</taxon>
        <taxon>asterids</taxon>
        <taxon>lamiids</taxon>
        <taxon>Boraginales</taxon>
        <taxon>Boraginaceae</taxon>
        <taxon>Boraginoideae</taxon>
        <taxon>Lithospermeae</taxon>
        <taxon>Lithospermum</taxon>
    </lineage>
</organism>
<dbReference type="AlphaFoldDB" id="A0AAV3RXZ4"/>
<dbReference type="PANTHER" id="PTHR13068">
    <property type="entry name" value="CGI-12 PROTEIN-RELATED"/>
    <property type="match status" value="1"/>
</dbReference>
<dbReference type="Gene3D" id="1.25.70.10">
    <property type="entry name" value="Transcription termination factor 3, mitochondrial"/>
    <property type="match status" value="1"/>
</dbReference>
<comment type="caution">
    <text evidence="4">The sequence shown here is derived from an EMBL/GenBank/DDBJ whole genome shotgun (WGS) entry which is preliminary data.</text>
</comment>
<gene>
    <name evidence="4" type="ORF">LIER_32793</name>
</gene>
<dbReference type="SMART" id="SM00733">
    <property type="entry name" value="Mterf"/>
    <property type="match status" value="6"/>
</dbReference>
<evidence type="ECO:0000313" key="5">
    <source>
        <dbReference type="Proteomes" id="UP001454036"/>
    </source>
</evidence>
<dbReference type="InterPro" id="IPR003690">
    <property type="entry name" value="MTERF"/>
</dbReference>
<comment type="similarity">
    <text evidence="1">Belongs to the mTERF family.</text>
</comment>
<sequence>MFRIVSKSINSLSKSPQPHKLFILKLQEFATSPKNVKKPISENANQDSFTVQYLMNEFGFSLEKAVLSSKNVSFQNSEKPDKVVSFLKNQDFSDTQIRKLISASSRVLILKPEKILLPKVEFFRSKGVSSTDLAKLLDCDASILQRSLKCCISPAFKFLRDIVGSDESVIHILKRNARVLSVVGCRVKPNIAILRQAGVPHSKIVYLLKTLPFIFTLCSSKLKESIDEVRKMGMDTNYCSFYLALSCMTYTPRSKWNAKMEAYKRWGCSENQVLTSFKIFPWIMTVSEKKINGVMSFCVNEVGWKPSEVVRRYNIFTLSLNKRIIPRWSVYQELVSKRLVNGEVKIGMFCIKEDLFLARYVNCYKDEAPLLLKLYNEKLEASK</sequence>
<dbReference type="Pfam" id="PF02536">
    <property type="entry name" value="mTERF"/>
    <property type="match status" value="1"/>
</dbReference>
<evidence type="ECO:0000256" key="3">
    <source>
        <dbReference type="ARBA" id="ARBA00022946"/>
    </source>
</evidence>
<dbReference type="EMBL" id="BAABME010012765">
    <property type="protein sequence ID" value="GAA0185505.1"/>
    <property type="molecule type" value="Genomic_DNA"/>
</dbReference>
<dbReference type="GO" id="GO:0003676">
    <property type="term" value="F:nucleic acid binding"/>
    <property type="evidence" value="ECO:0007669"/>
    <property type="project" value="InterPro"/>
</dbReference>
<accession>A0AAV3RXZ4</accession>
<keyword evidence="2" id="KW-0805">Transcription regulation</keyword>
<dbReference type="PANTHER" id="PTHR13068:SF166">
    <property type="entry name" value="TRANSCRIPTION TERMINATION FACTOR MTERF15, MITOCHONDRIAL-LIKE"/>
    <property type="match status" value="1"/>
</dbReference>
<name>A0AAV3RXZ4_LITER</name>
<evidence type="ECO:0000313" key="4">
    <source>
        <dbReference type="EMBL" id="GAA0185505.1"/>
    </source>
</evidence>